<proteinExistence type="predicted"/>
<gene>
    <name evidence="1" type="ORF">CCAP1982_LOCUS10688</name>
</gene>
<feature type="non-terminal residue" evidence="1">
    <location>
        <position position="1"/>
    </location>
</feature>
<comment type="caution">
    <text evidence="1">The sequence shown here is derived from an EMBL/GenBank/DDBJ whole genome shotgun (WGS) entry which is preliminary data.</text>
</comment>
<name>A0A811UTA8_CERCA</name>
<dbReference type="Proteomes" id="UP000606786">
    <property type="component" value="Unassembled WGS sequence"/>
</dbReference>
<sequence length="77" mass="9000">LVYRIRFQPATCMLRPPITPPDHHPIAELWWHNKQLLYAVRYRQAVIPKLPLNHSAAESAAVAFNSYAQHNRVEVTW</sequence>
<dbReference type="AlphaFoldDB" id="A0A811UTA8"/>
<organism evidence="1 2">
    <name type="scientific">Ceratitis capitata</name>
    <name type="common">Mediterranean fruit fly</name>
    <name type="synonym">Tephritis capitata</name>
    <dbReference type="NCBI Taxonomy" id="7213"/>
    <lineage>
        <taxon>Eukaryota</taxon>
        <taxon>Metazoa</taxon>
        <taxon>Ecdysozoa</taxon>
        <taxon>Arthropoda</taxon>
        <taxon>Hexapoda</taxon>
        <taxon>Insecta</taxon>
        <taxon>Pterygota</taxon>
        <taxon>Neoptera</taxon>
        <taxon>Endopterygota</taxon>
        <taxon>Diptera</taxon>
        <taxon>Brachycera</taxon>
        <taxon>Muscomorpha</taxon>
        <taxon>Tephritoidea</taxon>
        <taxon>Tephritidae</taxon>
        <taxon>Ceratitis</taxon>
        <taxon>Ceratitis</taxon>
    </lineage>
</organism>
<evidence type="ECO:0000313" key="1">
    <source>
        <dbReference type="EMBL" id="CAD7002200.1"/>
    </source>
</evidence>
<reference evidence="1" key="1">
    <citation type="submission" date="2020-11" db="EMBL/GenBank/DDBJ databases">
        <authorList>
            <person name="Whitehead M."/>
        </authorList>
    </citation>
    <scope>NUCLEOTIDE SEQUENCE</scope>
    <source>
        <strain evidence="1">EGII</strain>
    </source>
</reference>
<evidence type="ECO:0000313" key="2">
    <source>
        <dbReference type="Proteomes" id="UP000606786"/>
    </source>
</evidence>
<dbReference type="EMBL" id="CAJHJT010000028">
    <property type="protein sequence ID" value="CAD7002200.1"/>
    <property type="molecule type" value="Genomic_DNA"/>
</dbReference>
<keyword evidence="2" id="KW-1185">Reference proteome</keyword>
<protein>
    <submittedName>
        <fullName evidence="1">(Mediterranean fruit fly) hypothetical protein</fullName>
    </submittedName>
</protein>
<accession>A0A811UTA8</accession>